<gene>
    <name evidence="2" type="ORF">GLYMA_19G002000</name>
</gene>
<evidence type="ECO:0000313" key="3">
    <source>
        <dbReference type="EnsemblPlants" id="KRG93184"/>
    </source>
</evidence>
<organism evidence="2">
    <name type="scientific">Glycine max</name>
    <name type="common">Soybean</name>
    <name type="synonym">Glycine hispida</name>
    <dbReference type="NCBI Taxonomy" id="3847"/>
    <lineage>
        <taxon>Eukaryota</taxon>
        <taxon>Viridiplantae</taxon>
        <taxon>Streptophyta</taxon>
        <taxon>Embryophyta</taxon>
        <taxon>Tracheophyta</taxon>
        <taxon>Spermatophyta</taxon>
        <taxon>Magnoliopsida</taxon>
        <taxon>eudicotyledons</taxon>
        <taxon>Gunneridae</taxon>
        <taxon>Pentapetalae</taxon>
        <taxon>rosids</taxon>
        <taxon>fabids</taxon>
        <taxon>Fabales</taxon>
        <taxon>Fabaceae</taxon>
        <taxon>Papilionoideae</taxon>
        <taxon>50 kb inversion clade</taxon>
        <taxon>NPAAA clade</taxon>
        <taxon>indigoferoid/millettioid clade</taxon>
        <taxon>Phaseoleae</taxon>
        <taxon>Glycine</taxon>
        <taxon>Glycine subgen. Soja</taxon>
    </lineage>
</organism>
<dbReference type="InParanoid" id="K7MVR3"/>
<evidence type="ECO:0000313" key="2">
    <source>
        <dbReference type="EMBL" id="KRG93184.1"/>
    </source>
</evidence>
<reference evidence="2 3" key="1">
    <citation type="journal article" date="2010" name="Nature">
        <title>Genome sequence of the palaeopolyploid soybean.</title>
        <authorList>
            <person name="Schmutz J."/>
            <person name="Cannon S.B."/>
            <person name="Schlueter J."/>
            <person name="Ma J."/>
            <person name="Mitros T."/>
            <person name="Nelson W."/>
            <person name="Hyten D.L."/>
            <person name="Song Q."/>
            <person name="Thelen J.J."/>
            <person name="Cheng J."/>
            <person name="Xu D."/>
            <person name="Hellsten U."/>
            <person name="May G.D."/>
            <person name="Yu Y."/>
            <person name="Sakurai T."/>
            <person name="Umezawa T."/>
            <person name="Bhattacharyya M.K."/>
            <person name="Sandhu D."/>
            <person name="Valliyodan B."/>
            <person name="Lindquist E."/>
            <person name="Peto M."/>
            <person name="Grant D."/>
            <person name="Shu S."/>
            <person name="Goodstein D."/>
            <person name="Barry K."/>
            <person name="Futrell-Griggs M."/>
            <person name="Abernathy B."/>
            <person name="Du J."/>
            <person name="Tian Z."/>
            <person name="Zhu L."/>
            <person name="Gill N."/>
            <person name="Joshi T."/>
            <person name="Libault M."/>
            <person name="Sethuraman A."/>
            <person name="Zhang X.-C."/>
            <person name="Shinozaki K."/>
            <person name="Nguyen H.T."/>
            <person name="Wing R.A."/>
            <person name="Cregan P."/>
            <person name="Specht J."/>
            <person name="Grimwood J."/>
            <person name="Rokhsar D."/>
            <person name="Stacey G."/>
            <person name="Shoemaker R.C."/>
            <person name="Jackson S.A."/>
        </authorList>
    </citation>
    <scope>NUCLEOTIDE SEQUENCE [LARGE SCALE GENOMIC DNA]</scope>
    <source>
        <strain evidence="3">cv. Williams 82</strain>
        <tissue evidence="2">Callus</tissue>
    </source>
</reference>
<dbReference type="EMBL" id="CM000852">
    <property type="protein sequence ID" value="KRG93184.1"/>
    <property type="molecule type" value="Genomic_DNA"/>
</dbReference>
<name>K7MVR3_SOYBN</name>
<dbReference type="Gramene" id="KRG93184">
    <property type="protein sequence ID" value="KRG93184"/>
    <property type="gene ID" value="GLYMA_19G002000"/>
</dbReference>
<dbReference type="STRING" id="3847.K7MVR3"/>
<dbReference type="EnsemblPlants" id="KRG93184">
    <property type="protein sequence ID" value="KRG93184"/>
    <property type="gene ID" value="GLYMA_19G002000"/>
</dbReference>
<reference evidence="2" key="3">
    <citation type="submission" date="2018-07" db="EMBL/GenBank/DDBJ databases">
        <title>WGS assembly of Glycine max.</title>
        <authorList>
            <person name="Schmutz J."/>
            <person name="Cannon S."/>
            <person name="Schlueter J."/>
            <person name="Ma J."/>
            <person name="Mitros T."/>
            <person name="Nelson W."/>
            <person name="Hyten D."/>
            <person name="Song Q."/>
            <person name="Thelen J."/>
            <person name="Cheng J."/>
            <person name="Xu D."/>
            <person name="Hellsten U."/>
            <person name="May G."/>
            <person name="Yu Y."/>
            <person name="Sakurai T."/>
            <person name="Umezawa T."/>
            <person name="Bhattacharyya M."/>
            <person name="Sandhu D."/>
            <person name="Valliyodan B."/>
            <person name="Lindquist E."/>
            <person name="Peto M."/>
            <person name="Grant D."/>
            <person name="Shu S."/>
            <person name="Goodstein D."/>
            <person name="Barry K."/>
            <person name="Futrell-Griggs M."/>
            <person name="Abernathy B."/>
            <person name="Du J."/>
            <person name="Tian Z."/>
            <person name="Zhu L."/>
            <person name="Gill N."/>
            <person name="Joshi T."/>
            <person name="Libault M."/>
            <person name="Sethuraman A."/>
            <person name="Zhang X."/>
            <person name="Shinozaki K."/>
            <person name="Nguyen H."/>
            <person name="Wing R."/>
            <person name="Cregan P."/>
            <person name="Specht J."/>
            <person name="Grimwood J."/>
            <person name="Rokhsar D."/>
            <person name="Stacey G."/>
            <person name="Shoemaker R."/>
            <person name="Jackson S."/>
        </authorList>
    </citation>
    <scope>NUCLEOTIDE SEQUENCE</scope>
    <source>
        <tissue evidence="2">Callus</tissue>
    </source>
</reference>
<sequence length="176" mass="18810">MVATTRPFASKSTCLIHKLFSNSKTIPNTSCPSPITNFVSPNSNLNSTLLLLCSGLPPASYTEPVKRFGCTGSSTQKEAIEIIIKERSGASVGGGGASKSMGSHLGLVSSVSNFFGDGGLLGKRDSTEAQQPERVVSPKATSQPQPEDTRLRRIMLGHFTYILRTKGKSQDEIHNQ</sequence>
<dbReference type="PaxDb" id="3847-GLYMA19G00738.1"/>
<keyword evidence="4" id="KW-1185">Reference proteome</keyword>
<proteinExistence type="predicted"/>
<evidence type="ECO:0000313" key="4">
    <source>
        <dbReference type="Proteomes" id="UP000008827"/>
    </source>
</evidence>
<feature type="region of interest" description="Disordered" evidence="1">
    <location>
        <begin position="122"/>
        <end position="150"/>
    </location>
</feature>
<accession>K7MVR3</accession>
<dbReference type="AlphaFoldDB" id="K7MVR3"/>
<reference evidence="3" key="2">
    <citation type="submission" date="2018-02" db="UniProtKB">
        <authorList>
            <consortium name="EnsemblPlants"/>
        </authorList>
    </citation>
    <scope>IDENTIFICATION</scope>
    <source>
        <strain evidence="3">Williams 82</strain>
    </source>
</reference>
<dbReference type="HOGENOM" id="CLU_1527829_0_0_1"/>
<dbReference type="Proteomes" id="UP000008827">
    <property type="component" value="Chromosome 19"/>
</dbReference>
<evidence type="ECO:0000256" key="1">
    <source>
        <dbReference type="SAM" id="MobiDB-lite"/>
    </source>
</evidence>
<dbReference type="eggNOG" id="KOG0211">
    <property type="taxonomic scope" value="Eukaryota"/>
</dbReference>
<protein>
    <submittedName>
        <fullName evidence="2 3">Uncharacterized protein</fullName>
    </submittedName>
</protein>
<dbReference type="OrthoDB" id="1695393at2759"/>